<dbReference type="VEuPathDB" id="FungiDB:LEMA_P065820.1"/>
<feature type="domain" description="DUF4246" evidence="2">
    <location>
        <begin position="103"/>
        <end position="527"/>
    </location>
</feature>
<gene>
    <name evidence="4" type="ORF">LEMA_P065820.1</name>
</gene>
<proteinExistence type="predicted"/>
<dbReference type="OrthoDB" id="415532at2759"/>
<dbReference type="OMA" id="GYDWEPS"/>
<evidence type="ECO:0000313" key="5">
    <source>
        <dbReference type="Proteomes" id="UP000002668"/>
    </source>
</evidence>
<dbReference type="InterPro" id="IPR049192">
    <property type="entry name" value="DUF4246_C"/>
</dbReference>
<dbReference type="Proteomes" id="UP000002668">
    <property type="component" value="Genome"/>
</dbReference>
<dbReference type="HOGENOM" id="CLU_012066_2_1_1"/>
<dbReference type="STRING" id="985895.E4ZGN6"/>
<reference evidence="5" key="1">
    <citation type="journal article" date="2011" name="Nat. Commun.">
        <title>Effector diversification within compartments of the Leptosphaeria maculans genome affected by Repeat-Induced Point mutations.</title>
        <authorList>
            <person name="Rouxel T."/>
            <person name="Grandaubert J."/>
            <person name="Hane J.K."/>
            <person name="Hoede C."/>
            <person name="van de Wouw A.P."/>
            <person name="Couloux A."/>
            <person name="Dominguez V."/>
            <person name="Anthouard V."/>
            <person name="Bally P."/>
            <person name="Bourras S."/>
            <person name="Cozijnsen A.J."/>
            <person name="Ciuffetti L.M."/>
            <person name="Degrave A."/>
            <person name="Dilmaghani A."/>
            <person name="Duret L."/>
            <person name="Fudal I."/>
            <person name="Goodwin S.B."/>
            <person name="Gout L."/>
            <person name="Glaser N."/>
            <person name="Linglin J."/>
            <person name="Kema G.H.J."/>
            <person name="Lapalu N."/>
            <person name="Lawrence C.B."/>
            <person name="May K."/>
            <person name="Meyer M."/>
            <person name="Ollivier B."/>
            <person name="Poulain J."/>
            <person name="Schoch C.L."/>
            <person name="Simon A."/>
            <person name="Spatafora J.W."/>
            <person name="Stachowiak A."/>
            <person name="Turgeon B.G."/>
            <person name="Tyler B.M."/>
            <person name="Vincent D."/>
            <person name="Weissenbach J."/>
            <person name="Amselem J."/>
            <person name="Quesneville H."/>
            <person name="Oliver R.P."/>
            <person name="Wincker P."/>
            <person name="Balesdent M.-H."/>
            <person name="Howlett B.J."/>
        </authorList>
    </citation>
    <scope>NUCLEOTIDE SEQUENCE [LARGE SCALE GENOMIC DNA]</scope>
    <source>
        <strain evidence="5">JN3 / isolate v23.1.3 / race Av1-4-5-6-7-8</strain>
    </source>
</reference>
<dbReference type="EMBL" id="FP929064">
    <property type="protein sequence ID" value="CBX90456.1"/>
    <property type="molecule type" value="Genomic_DNA"/>
</dbReference>
<dbReference type="Pfam" id="PF21666">
    <property type="entry name" value="DUF4246_N"/>
    <property type="match status" value="1"/>
</dbReference>
<dbReference type="InterPro" id="IPR025340">
    <property type="entry name" value="DUF4246"/>
</dbReference>
<dbReference type="AlphaFoldDB" id="E4ZGN6"/>
<feature type="region of interest" description="Disordered" evidence="1">
    <location>
        <begin position="624"/>
        <end position="649"/>
    </location>
</feature>
<dbReference type="PANTHER" id="PTHR33119">
    <property type="entry name" value="IFI3P"/>
    <property type="match status" value="1"/>
</dbReference>
<dbReference type="Pfam" id="PF14033">
    <property type="entry name" value="DUF4246"/>
    <property type="match status" value="1"/>
</dbReference>
<evidence type="ECO:0000313" key="4">
    <source>
        <dbReference type="EMBL" id="CBX90456.1"/>
    </source>
</evidence>
<dbReference type="PANTHER" id="PTHR33119:SF1">
    <property type="entry name" value="FE2OG DIOXYGENASE DOMAIN-CONTAINING PROTEIN"/>
    <property type="match status" value="1"/>
</dbReference>
<dbReference type="InParanoid" id="E4ZGN6"/>
<evidence type="ECO:0000259" key="3">
    <source>
        <dbReference type="Pfam" id="PF21666"/>
    </source>
</evidence>
<dbReference type="InterPro" id="IPR049207">
    <property type="entry name" value="DUF4246_N"/>
</dbReference>
<sequence length="722" mass="81169">MNTMATGEGQIELPGFGRPLDVWDHPEDNPRAAALSAVKDWDHPVLTVRERCMLLFMNSITDKPGWEKKVYDDEIVAKWSQEAEALDWNKAAIAHGDMSPGNFNHCIAELRAKAAFSEKSGMIPILDSTSCVLKSDTAISADIKEELRNAVRDLEDVPDHQKDWHPGSDGQVLDLVHPSLFPLIYQRSRILPDSTINLVTCLQSIGKGTILPDPQPNLKNTGDSHLWSSRFQWLPCDVSFPDGKNARIDSYINNLHPVDHKGLYTTIEKLITKAVPFWDVVYRCNAAGDLQSRQRLHVTGVKYTLPEGVEEYPTDDQLDDDEFDEDEYYDQVAALRIYDKPEAADFKDLYITPEDVTDPFKLFGRRDKKLQVIVKLANIHLTPEQPEYAGGSWHIEGQLNEHIVATALYYYDNDNITDSQLFFRTRVDGETFSEHLGYEQGDFGGIEKIFGIENEQDQFQDIGSVLTKEDRLIAFPNGFQHRVGDFKLVDPSKPGHRKIVALFLVAPTIPIISTANVPPQRRDWWLREVEAQANNLVSNLPTELIEMVAERVDDFPIGLEEAKELRQQLMVERGRLDEMTLEAQQPGYGFNFCYNTTSKRPHVKSIDHDSLGGLIPNPHFATPSRVSELRCPTSPSPSARPGRLHEGTPRVHITPIPLFAPSNPHTITPTVPRGLNYSYGSAALLPTIRLLCVLASDCAAPRRKSSTLHMCEKNAKGERVSG</sequence>
<protein>
    <submittedName>
        <fullName evidence="4">Uncharacterized protein</fullName>
    </submittedName>
</protein>
<keyword evidence="5" id="KW-1185">Reference proteome</keyword>
<name>E4ZGN6_LEPMJ</name>
<accession>E4ZGN6</accession>
<feature type="domain" description="DUF4246" evidence="3">
    <location>
        <begin position="13"/>
        <end position="82"/>
    </location>
</feature>
<dbReference type="eggNOG" id="ENOG502QQIE">
    <property type="taxonomic scope" value="Eukaryota"/>
</dbReference>
<evidence type="ECO:0000256" key="1">
    <source>
        <dbReference type="SAM" id="MobiDB-lite"/>
    </source>
</evidence>
<organism evidence="4 5">
    <name type="scientific">Leptosphaeria maculans (strain JN3 / isolate v23.1.3 / race Av1-4-5-6-7-8)</name>
    <name type="common">Blackleg fungus</name>
    <name type="synonym">Phoma lingam</name>
    <dbReference type="NCBI Taxonomy" id="985895"/>
    <lineage>
        <taxon>Eukaryota</taxon>
        <taxon>Fungi</taxon>
        <taxon>Dikarya</taxon>
        <taxon>Ascomycota</taxon>
        <taxon>Pezizomycotina</taxon>
        <taxon>Dothideomycetes</taxon>
        <taxon>Pleosporomycetidae</taxon>
        <taxon>Pleosporales</taxon>
        <taxon>Pleosporineae</taxon>
        <taxon>Leptosphaeriaceae</taxon>
        <taxon>Plenodomus</taxon>
        <taxon>Plenodomus lingam/Leptosphaeria maculans species complex</taxon>
    </lineage>
</organism>
<evidence type="ECO:0000259" key="2">
    <source>
        <dbReference type="Pfam" id="PF14033"/>
    </source>
</evidence>